<dbReference type="RefSeq" id="XP_018387233.1">
    <property type="nucleotide sequence ID" value="XM_018523518.1"/>
</dbReference>
<gene>
    <name evidence="1" type="ORF">CC77DRAFT_1008112</name>
</gene>
<accession>A0A177DS33</accession>
<reference evidence="1 2" key="1">
    <citation type="submission" date="2016-05" db="EMBL/GenBank/DDBJ databases">
        <title>Comparative analysis of secretome profiles of manganese(II)-oxidizing ascomycete fungi.</title>
        <authorList>
            <consortium name="DOE Joint Genome Institute"/>
            <person name="Zeiner C.A."/>
            <person name="Purvine S.O."/>
            <person name="Zink E.M."/>
            <person name="Wu S."/>
            <person name="Pasa-Tolic L."/>
            <person name="Chaput D.L."/>
            <person name="Haridas S."/>
            <person name="Grigoriev I.V."/>
            <person name="Santelli C.M."/>
            <person name="Hansel C.M."/>
        </authorList>
    </citation>
    <scope>NUCLEOTIDE SEQUENCE [LARGE SCALE GENOMIC DNA]</scope>
    <source>
        <strain evidence="1 2">SRC1lrK2f</strain>
    </source>
</reference>
<dbReference type="AlphaFoldDB" id="A0A177DS33"/>
<evidence type="ECO:0000313" key="1">
    <source>
        <dbReference type="EMBL" id="OAG21812.1"/>
    </source>
</evidence>
<keyword evidence="2" id="KW-1185">Reference proteome</keyword>
<dbReference type="Proteomes" id="UP000077248">
    <property type="component" value="Unassembled WGS sequence"/>
</dbReference>
<dbReference type="EMBL" id="KV441476">
    <property type="protein sequence ID" value="OAG21812.1"/>
    <property type="molecule type" value="Genomic_DNA"/>
</dbReference>
<proteinExistence type="predicted"/>
<organism evidence="1 2">
    <name type="scientific">Alternaria alternata</name>
    <name type="common">Alternaria rot fungus</name>
    <name type="synonym">Torula alternata</name>
    <dbReference type="NCBI Taxonomy" id="5599"/>
    <lineage>
        <taxon>Eukaryota</taxon>
        <taxon>Fungi</taxon>
        <taxon>Dikarya</taxon>
        <taxon>Ascomycota</taxon>
        <taxon>Pezizomycotina</taxon>
        <taxon>Dothideomycetes</taxon>
        <taxon>Pleosporomycetidae</taxon>
        <taxon>Pleosporales</taxon>
        <taxon>Pleosporineae</taxon>
        <taxon>Pleosporaceae</taxon>
        <taxon>Alternaria</taxon>
        <taxon>Alternaria sect. Alternaria</taxon>
        <taxon>Alternaria alternata complex</taxon>
    </lineage>
</organism>
<dbReference type="GeneID" id="29109112"/>
<dbReference type="KEGG" id="aalt:CC77DRAFT_1008112"/>
<name>A0A177DS33_ALTAL</name>
<dbReference type="PANTHER" id="PTHR38790:SF4">
    <property type="entry name" value="2EXR DOMAIN-CONTAINING PROTEIN"/>
    <property type="match status" value="1"/>
</dbReference>
<dbReference type="PANTHER" id="PTHR38790">
    <property type="entry name" value="2EXR DOMAIN-CONTAINING PROTEIN-RELATED"/>
    <property type="match status" value="1"/>
</dbReference>
<protein>
    <submittedName>
        <fullName evidence="1">Uncharacterized protein</fullName>
    </submittedName>
</protein>
<dbReference type="VEuPathDB" id="FungiDB:CC77DRAFT_1008112"/>
<sequence>MAALLSHQLPQPVSPAHAELVTYANSFQSPLLRLPGEIRKRIYAFVFTVKCVSWVDNRWSRSDLVDRIPSRTPNRRIKYPLSQLISSTMVCRQFYAEASPLIPRLNELCFTGLAFVRKFGQNFTENMPHKFVQGIETVWLVNCVPGTLERTKTIADITLQRMCGLKKIVVRHGPFHSNPGPSIHEREVREKMFVEVLRKEGIECEVVFDYPVRR</sequence>
<evidence type="ECO:0000313" key="2">
    <source>
        <dbReference type="Proteomes" id="UP000077248"/>
    </source>
</evidence>